<evidence type="ECO:0000313" key="4">
    <source>
        <dbReference type="EMBL" id="MZR31393.1"/>
    </source>
</evidence>
<dbReference type="PRINTS" id="PR00081">
    <property type="entry name" value="GDHRDH"/>
</dbReference>
<dbReference type="PANTHER" id="PTHR43669:SF12">
    <property type="entry name" value="BLR5618 PROTEIN"/>
    <property type="match status" value="1"/>
</dbReference>
<dbReference type="Pfam" id="PF00106">
    <property type="entry name" value="adh_short"/>
    <property type="match status" value="1"/>
</dbReference>
<dbReference type="PROSITE" id="PS00061">
    <property type="entry name" value="ADH_SHORT"/>
    <property type="match status" value="1"/>
</dbReference>
<dbReference type="EMBL" id="WTUW01000002">
    <property type="protein sequence ID" value="MZR31393.1"/>
    <property type="molecule type" value="Genomic_DNA"/>
</dbReference>
<protein>
    <submittedName>
        <fullName evidence="4">SDR family NAD(P)-dependent oxidoreductase</fullName>
    </submittedName>
</protein>
<comment type="similarity">
    <text evidence="1 3">Belongs to the short-chain dehydrogenases/reductases (SDR) family.</text>
</comment>
<keyword evidence="5" id="KW-1185">Reference proteome</keyword>
<organism evidence="4 5">
    <name type="scientific">Sneathiella litorea</name>
    <dbReference type="NCBI Taxonomy" id="2606216"/>
    <lineage>
        <taxon>Bacteria</taxon>
        <taxon>Pseudomonadati</taxon>
        <taxon>Pseudomonadota</taxon>
        <taxon>Alphaproteobacteria</taxon>
        <taxon>Sneathiellales</taxon>
        <taxon>Sneathiellaceae</taxon>
        <taxon>Sneathiella</taxon>
    </lineage>
</organism>
<evidence type="ECO:0000256" key="2">
    <source>
        <dbReference type="ARBA" id="ARBA00023002"/>
    </source>
</evidence>
<evidence type="ECO:0000256" key="3">
    <source>
        <dbReference type="RuleBase" id="RU000363"/>
    </source>
</evidence>
<dbReference type="SUPFAM" id="SSF51735">
    <property type="entry name" value="NAD(P)-binding Rossmann-fold domains"/>
    <property type="match status" value="1"/>
</dbReference>
<dbReference type="Proteomes" id="UP000476030">
    <property type="component" value="Unassembled WGS sequence"/>
</dbReference>
<name>A0A6L8WAA1_9PROT</name>
<comment type="caution">
    <text evidence="4">The sequence shown here is derived from an EMBL/GenBank/DDBJ whole genome shotgun (WGS) entry which is preliminary data.</text>
</comment>
<proteinExistence type="inferred from homology"/>
<keyword evidence="2" id="KW-0560">Oxidoreductase</keyword>
<dbReference type="GO" id="GO:0016491">
    <property type="term" value="F:oxidoreductase activity"/>
    <property type="evidence" value="ECO:0007669"/>
    <property type="project" value="UniProtKB-KW"/>
</dbReference>
<dbReference type="PRINTS" id="PR00080">
    <property type="entry name" value="SDRFAMILY"/>
</dbReference>
<evidence type="ECO:0000313" key="5">
    <source>
        <dbReference type="Proteomes" id="UP000476030"/>
    </source>
</evidence>
<dbReference type="InterPro" id="IPR036291">
    <property type="entry name" value="NAD(P)-bd_dom_sf"/>
</dbReference>
<dbReference type="CDD" id="cd05233">
    <property type="entry name" value="SDR_c"/>
    <property type="match status" value="1"/>
</dbReference>
<accession>A0A6L8WAA1</accession>
<dbReference type="RefSeq" id="WP_161315900.1">
    <property type="nucleotide sequence ID" value="NZ_WTUW01000002.1"/>
</dbReference>
<evidence type="ECO:0000256" key="1">
    <source>
        <dbReference type="ARBA" id="ARBA00006484"/>
    </source>
</evidence>
<dbReference type="InterPro" id="IPR020904">
    <property type="entry name" value="Sc_DH/Rdtase_CS"/>
</dbReference>
<dbReference type="PANTHER" id="PTHR43669">
    <property type="entry name" value="5-KETO-D-GLUCONATE 5-REDUCTASE"/>
    <property type="match status" value="1"/>
</dbReference>
<reference evidence="4 5" key="1">
    <citation type="submission" date="2019-12" db="EMBL/GenBank/DDBJ databases">
        <title>Snethiella sp. nov. sp. isolated from sea sand.</title>
        <authorList>
            <person name="Kim J."/>
            <person name="Jeong S.E."/>
            <person name="Jung H.S."/>
            <person name="Jeon C.O."/>
        </authorList>
    </citation>
    <scope>NUCLEOTIDE SEQUENCE [LARGE SCALE GENOMIC DNA]</scope>
    <source>
        <strain evidence="4 5">DP05</strain>
    </source>
</reference>
<dbReference type="FunFam" id="3.40.50.720:FF:000084">
    <property type="entry name" value="Short-chain dehydrogenase reductase"/>
    <property type="match status" value="1"/>
</dbReference>
<dbReference type="Gene3D" id="3.40.50.720">
    <property type="entry name" value="NAD(P)-binding Rossmann-like Domain"/>
    <property type="match status" value="1"/>
</dbReference>
<dbReference type="InterPro" id="IPR002347">
    <property type="entry name" value="SDR_fam"/>
</dbReference>
<sequence length="252" mass="26891">MTMQNKIALVTGAGAGIGRAVSLALLQNGYRVVLAGRNRDTLQETVELAGSDSSYGLVVPTDVSDPASVNALFDAIKENFGRLDLLFNNAGIGAPPVPPDELAVDLWQNVVNTNLNGSFYCARAAFGMMREQRPMGGRIINNGSISAHVPRPYSIAYTTTKHAITGLTKCLSLDGRAYDIACGQIDIGNAETPMTSRMKKGVPQADLTMASEPLMNVENVASAILYMDSLTLEANVQFMTIMATKMPFIGRG</sequence>
<dbReference type="AlphaFoldDB" id="A0A6L8WAA1"/>
<gene>
    <name evidence="4" type="ORF">GQE98_12185</name>
</gene>